<evidence type="ECO:0000313" key="2">
    <source>
        <dbReference type="Proteomes" id="UP000270988"/>
    </source>
</evidence>
<organism evidence="1 2">
    <name type="scientific">Rothia dentocariosa</name>
    <dbReference type="NCBI Taxonomy" id="2047"/>
    <lineage>
        <taxon>Bacteria</taxon>
        <taxon>Bacillati</taxon>
        <taxon>Actinomycetota</taxon>
        <taxon>Actinomycetes</taxon>
        <taxon>Micrococcales</taxon>
        <taxon>Micrococcaceae</taxon>
        <taxon>Rothia</taxon>
    </lineage>
</organism>
<name>A0A448UZ57_9MICC</name>
<dbReference type="GO" id="GO:0050118">
    <property type="term" value="F:N-acetyldiaminopimelate deacetylase activity"/>
    <property type="evidence" value="ECO:0007669"/>
    <property type="project" value="UniProtKB-EC"/>
</dbReference>
<gene>
    <name evidence="1" type="primary">ykuR_1</name>
    <name evidence="1" type="ORF">NCTC10918_02550</name>
</gene>
<dbReference type="EMBL" id="LR134521">
    <property type="protein sequence ID" value="VEJ31245.1"/>
    <property type="molecule type" value="Genomic_DNA"/>
</dbReference>
<dbReference type="Gene3D" id="3.40.630.10">
    <property type="entry name" value="Zn peptidases"/>
    <property type="match status" value="1"/>
</dbReference>
<dbReference type="PANTHER" id="PTHR11014:SF63">
    <property type="entry name" value="METALLOPEPTIDASE, PUTATIVE (AFU_ORTHOLOGUE AFUA_6G09600)-RELATED"/>
    <property type="match status" value="1"/>
</dbReference>
<dbReference type="InterPro" id="IPR036264">
    <property type="entry name" value="Bact_exopeptidase_dim_dom"/>
</dbReference>
<reference evidence="1 2" key="1">
    <citation type="submission" date="2018-12" db="EMBL/GenBank/DDBJ databases">
        <authorList>
            <consortium name="Pathogen Informatics"/>
        </authorList>
    </citation>
    <scope>NUCLEOTIDE SEQUENCE [LARGE SCALE GENOMIC DNA]</scope>
    <source>
        <strain evidence="1 2">NCTC10918</strain>
    </source>
</reference>
<accession>A0A448UZ57</accession>
<protein>
    <submittedName>
        <fullName evidence="1">N-acetyldiaminopimelate deacetylase</fullName>
        <ecNumber evidence="1">3.5.1.47</ecNumber>
    </submittedName>
</protein>
<dbReference type="Proteomes" id="UP000270988">
    <property type="component" value="Chromosome"/>
</dbReference>
<dbReference type="SUPFAM" id="SSF55031">
    <property type="entry name" value="Bacterial exopeptidase dimerisation domain"/>
    <property type="match status" value="1"/>
</dbReference>
<dbReference type="AlphaFoldDB" id="A0A448UZ57"/>
<dbReference type="InterPro" id="IPR017439">
    <property type="entry name" value="Amidohydrolase"/>
</dbReference>
<proteinExistence type="predicted"/>
<dbReference type="Pfam" id="PF01546">
    <property type="entry name" value="Peptidase_M20"/>
    <property type="match status" value="1"/>
</dbReference>
<sequence length="142" mass="15390">MHACGHDIHQTVMLGVALALHELNEKTPLGRSVRILFQPAEEQLPGGAVQMIEQGLLRNIPRAFALHCDPKVELGKIGTRIGAITSASDTIKIHLSGHGGHTSRPHLTEDLIYAMSQIAVQVPSVLTRRTDVRSGVLVAWGR</sequence>
<dbReference type="PANTHER" id="PTHR11014">
    <property type="entry name" value="PEPTIDASE M20 FAMILY MEMBER"/>
    <property type="match status" value="1"/>
</dbReference>
<dbReference type="InterPro" id="IPR002933">
    <property type="entry name" value="Peptidase_M20"/>
</dbReference>
<dbReference type="EC" id="3.5.1.47" evidence="1"/>
<dbReference type="SUPFAM" id="SSF53187">
    <property type="entry name" value="Zn-dependent exopeptidases"/>
    <property type="match status" value="1"/>
</dbReference>
<evidence type="ECO:0000313" key="1">
    <source>
        <dbReference type="EMBL" id="VEJ31245.1"/>
    </source>
</evidence>
<keyword evidence="1" id="KW-0378">Hydrolase</keyword>